<feature type="domain" description="UspA" evidence="2">
    <location>
        <begin position="236"/>
        <end position="286"/>
    </location>
</feature>
<gene>
    <name evidence="3" type="ORF">NCTC10821_01521</name>
</gene>
<accession>A0A378TER8</accession>
<keyword evidence="4" id="KW-1185">Reference proteome</keyword>
<protein>
    <submittedName>
        <fullName evidence="3">UspA protein</fullName>
    </submittedName>
</protein>
<dbReference type="EMBL" id="UGQT01000001">
    <property type="protein sequence ID" value="STZ58016.1"/>
    <property type="molecule type" value="Genomic_DNA"/>
</dbReference>
<dbReference type="Gene3D" id="3.40.50.620">
    <property type="entry name" value="HUPs"/>
    <property type="match status" value="1"/>
</dbReference>
<comment type="similarity">
    <text evidence="1">Belongs to the universal stress protein A family.</text>
</comment>
<dbReference type="CDD" id="cd00293">
    <property type="entry name" value="USP-like"/>
    <property type="match status" value="1"/>
</dbReference>
<evidence type="ECO:0000259" key="2">
    <source>
        <dbReference type="Pfam" id="PF00582"/>
    </source>
</evidence>
<dbReference type="Gene3D" id="3.40.50.12370">
    <property type="match status" value="1"/>
</dbReference>
<dbReference type="AlphaFoldDB" id="A0A378TER8"/>
<dbReference type="Proteomes" id="UP000254978">
    <property type="component" value="Unassembled WGS sequence"/>
</dbReference>
<evidence type="ECO:0000256" key="1">
    <source>
        <dbReference type="ARBA" id="ARBA00008791"/>
    </source>
</evidence>
<name>A0A378TER8_9MYCO</name>
<reference evidence="3 4" key="1">
    <citation type="submission" date="2018-06" db="EMBL/GenBank/DDBJ databases">
        <authorList>
            <consortium name="Pathogen Informatics"/>
            <person name="Doyle S."/>
        </authorList>
    </citation>
    <scope>NUCLEOTIDE SEQUENCE [LARGE SCALE GENOMIC DNA]</scope>
    <source>
        <strain evidence="3 4">NCTC10821</strain>
    </source>
</reference>
<dbReference type="PANTHER" id="PTHR46268:SF6">
    <property type="entry name" value="UNIVERSAL STRESS PROTEIN UP12"/>
    <property type="match status" value="1"/>
</dbReference>
<dbReference type="InterPro" id="IPR006015">
    <property type="entry name" value="Universal_stress_UspA"/>
</dbReference>
<evidence type="ECO:0000313" key="3">
    <source>
        <dbReference type="EMBL" id="STZ58016.1"/>
    </source>
</evidence>
<dbReference type="InterPro" id="IPR006016">
    <property type="entry name" value="UspA"/>
</dbReference>
<proteinExistence type="inferred from homology"/>
<dbReference type="SUPFAM" id="SSF52402">
    <property type="entry name" value="Adenine nucleotide alpha hydrolases-like"/>
    <property type="match status" value="2"/>
</dbReference>
<dbReference type="PANTHER" id="PTHR46268">
    <property type="entry name" value="STRESS RESPONSE PROTEIN NHAX"/>
    <property type="match status" value="1"/>
</dbReference>
<dbReference type="PRINTS" id="PR01438">
    <property type="entry name" value="UNVRSLSTRESS"/>
</dbReference>
<sequence length="289" mass="29526">MYTESNGDLMDLLVGYDGSPAATTAIRVGTRLFPKAHARITYVLTPPFASPALRRRLRLSSRNITALTEAVEREGTFEAELLTDSGVALATAGGWDAEALVKQAWGGEGIGLAQLAETHTPDAVVVGSRGLTGSEAMLGSVSELLVLHSPVPVVVTKRTLLAAEHEALAAGPIVVGFDQSAGAATAVAAAQHLFPGRQLLAVSVSSDDTAEPTTAAPAGVSVINAAPGRGRGSAATAETLCAVADEHNAAALVVGSRGRTGLRRVVLGSVAKSLLHTSYRPVTVVPSGR</sequence>
<feature type="domain" description="UspA" evidence="2">
    <location>
        <begin position="12"/>
        <end position="157"/>
    </location>
</feature>
<dbReference type="Pfam" id="PF00582">
    <property type="entry name" value="Usp"/>
    <property type="match status" value="2"/>
</dbReference>
<dbReference type="InterPro" id="IPR014729">
    <property type="entry name" value="Rossmann-like_a/b/a_fold"/>
</dbReference>
<organism evidence="3 4">
    <name type="scientific">Mycolicibacterium tokaiense</name>
    <dbReference type="NCBI Taxonomy" id="39695"/>
    <lineage>
        <taxon>Bacteria</taxon>
        <taxon>Bacillati</taxon>
        <taxon>Actinomycetota</taxon>
        <taxon>Actinomycetes</taxon>
        <taxon>Mycobacteriales</taxon>
        <taxon>Mycobacteriaceae</taxon>
        <taxon>Mycolicibacterium</taxon>
    </lineage>
</organism>
<evidence type="ECO:0000313" key="4">
    <source>
        <dbReference type="Proteomes" id="UP000254978"/>
    </source>
</evidence>